<feature type="coiled-coil region" evidence="1">
    <location>
        <begin position="67"/>
        <end position="101"/>
    </location>
</feature>
<accession>A0A3P5WB91</accession>
<evidence type="ECO:0000313" key="3">
    <source>
        <dbReference type="EMBL" id="VDC18880.1"/>
    </source>
</evidence>
<evidence type="ECO:0000313" key="4">
    <source>
        <dbReference type="Proteomes" id="UP000270468"/>
    </source>
</evidence>
<evidence type="ECO:0000256" key="1">
    <source>
        <dbReference type="SAM" id="Coils"/>
    </source>
</evidence>
<gene>
    <name evidence="3" type="primary">divIC</name>
    <name evidence="3" type="ORF">FILTAD_00164</name>
</gene>
<keyword evidence="2" id="KW-0812">Transmembrane</keyword>
<name>A0A3P5WB91_9BACL</name>
<keyword evidence="4" id="KW-1185">Reference proteome</keyword>
<reference evidence="3 4" key="1">
    <citation type="submission" date="2018-11" db="EMBL/GenBank/DDBJ databases">
        <authorList>
            <person name="Criscuolo A."/>
        </authorList>
    </citation>
    <scope>NUCLEOTIDE SEQUENCE [LARGE SCALE GENOMIC DNA]</scope>
    <source>
        <strain evidence="3">ATB-66</strain>
    </source>
</reference>
<protein>
    <submittedName>
        <fullName evidence="3">Cell division protein DivIC</fullName>
    </submittedName>
</protein>
<keyword evidence="3" id="KW-0131">Cell cycle</keyword>
<keyword evidence="1" id="KW-0175">Coiled coil</keyword>
<evidence type="ECO:0000256" key="2">
    <source>
        <dbReference type="SAM" id="Phobius"/>
    </source>
</evidence>
<dbReference type="Pfam" id="PF04977">
    <property type="entry name" value="DivIC"/>
    <property type="match status" value="1"/>
</dbReference>
<dbReference type="InterPro" id="IPR039076">
    <property type="entry name" value="DivIC"/>
</dbReference>
<dbReference type="AlphaFoldDB" id="A0A3P5WB91"/>
<dbReference type="PANTHER" id="PTHR40027:SF1">
    <property type="entry name" value="CELL DIVISION PROTEIN DIVIC"/>
    <property type="match status" value="1"/>
</dbReference>
<feature type="transmembrane region" description="Helical" evidence="2">
    <location>
        <begin position="38"/>
        <end position="61"/>
    </location>
</feature>
<organism evidence="3 4">
    <name type="scientific">Filibacter tadaridae</name>
    <dbReference type="NCBI Taxonomy" id="2483811"/>
    <lineage>
        <taxon>Bacteria</taxon>
        <taxon>Bacillati</taxon>
        <taxon>Bacillota</taxon>
        <taxon>Bacilli</taxon>
        <taxon>Bacillales</taxon>
        <taxon>Caryophanaceae</taxon>
        <taxon>Filibacter</taxon>
    </lineage>
</organism>
<dbReference type="PANTHER" id="PTHR40027">
    <property type="entry name" value="CELL DIVISION PROTEIN DIVIC"/>
    <property type="match status" value="1"/>
</dbReference>
<dbReference type="RefSeq" id="WP_238988107.1">
    <property type="nucleotide sequence ID" value="NZ_UXAV01000014.1"/>
</dbReference>
<keyword evidence="3" id="KW-0132">Cell division</keyword>
<sequence>MEQKQQGKSSARVASIQTEYVRSLQKKESRKNARKARLYRRLAVFGILVAVVMGGLTHTFIKQKQALVDKEQQKVKLIAELDEVQKQQVVLKNQLIKLNDDDYIAKLARKEYFLSDENEIIFSVPDNIKKTDKKDDEKE</sequence>
<keyword evidence="2" id="KW-0472">Membrane</keyword>
<keyword evidence="2" id="KW-1133">Transmembrane helix</keyword>
<dbReference type="EMBL" id="UXAV01000014">
    <property type="protein sequence ID" value="VDC18880.1"/>
    <property type="molecule type" value="Genomic_DNA"/>
</dbReference>
<dbReference type="Proteomes" id="UP000270468">
    <property type="component" value="Unassembled WGS sequence"/>
</dbReference>
<proteinExistence type="predicted"/>
<dbReference type="InterPro" id="IPR007060">
    <property type="entry name" value="FtsL/DivIC"/>
</dbReference>
<dbReference type="GO" id="GO:0051301">
    <property type="term" value="P:cell division"/>
    <property type="evidence" value="ECO:0007669"/>
    <property type="project" value="UniProtKB-KW"/>
</dbReference>